<feature type="transmembrane region" description="Helical" evidence="6">
    <location>
        <begin position="129"/>
        <end position="153"/>
    </location>
</feature>
<comment type="caution">
    <text evidence="7">The sequence shown here is derived from an EMBL/GenBank/DDBJ whole genome shotgun (WGS) entry which is preliminary data.</text>
</comment>
<accession>A0ABS7CIK4</accession>
<keyword evidence="2" id="KW-1003">Cell membrane</keyword>
<evidence type="ECO:0000256" key="1">
    <source>
        <dbReference type="ARBA" id="ARBA00004651"/>
    </source>
</evidence>
<dbReference type="PANTHER" id="PTHR33931:SF2">
    <property type="entry name" value="HOLIN-LIKE PROTEIN CIDA"/>
    <property type="match status" value="1"/>
</dbReference>
<keyword evidence="8" id="KW-1185">Reference proteome</keyword>
<evidence type="ECO:0000256" key="3">
    <source>
        <dbReference type="ARBA" id="ARBA00022692"/>
    </source>
</evidence>
<dbReference type="Proteomes" id="UP001519887">
    <property type="component" value="Unassembled WGS sequence"/>
</dbReference>
<evidence type="ECO:0000256" key="4">
    <source>
        <dbReference type="ARBA" id="ARBA00022989"/>
    </source>
</evidence>
<keyword evidence="5 6" id="KW-0472">Membrane</keyword>
<feature type="non-terminal residue" evidence="7">
    <location>
        <position position="1"/>
    </location>
</feature>
<feature type="transmembrane region" description="Helical" evidence="6">
    <location>
        <begin position="105"/>
        <end position="123"/>
    </location>
</feature>
<dbReference type="InterPro" id="IPR005538">
    <property type="entry name" value="LrgA/CidA"/>
</dbReference>
<evidence type="ECO:0000313" key="7">
    <source>
        <dbReference type="EMBL" id="MBW7460632.1"/>
    </source>
</evidence>
<reference evidence="7 8" key="1">
    <citation type="submission" date="2021-07" db="EMBL/GenBank/DDBJ databases">
        <title>Paenibacillus radiodurans sp. nov., isolated from the southeastern edge of Tengger Desert.</title>
        <authorList>
            <person name="Zhang G."/>
        </authorList>
    </citation>
    <scope>NUCLEOTIDE SEQUENCE [LARGE SCALE GENOMIC DNA]</scope>
    <source>
        <strain evidence="7 8">CCM 7311</strain>
    </source>
</reference>
<dbReference type="EMBL" id="JAHZIK010002351">
    <property type="protein sequence ID" value="MBW7460632.1"/>
    <property type="molecule type" value="Genomic_DNA"/>
</dbReference>
<dbReference type="Pfam" id="PF03788">
    <property type="entry name" value="LrgA"/>
    <property type="match status" value="1"/>
</dbReference>
<comment type="subcellular location">
    <subcellularLocation>
        <location evidence="1">Cell membrane</location>
        <topology evidence="1">Multi-pass membrane protein</topology>
    </subcellularLocation>
</comment>
<dbReference type="PANTHER" id="PTHR33931">
    <property type="entry name" value="HOLIN-LIKE PROTEIN CIDA-RELATED"/>
    <property type="match status" value="1"/>
</dbReference>
<name>A0ABS7CIK4_9BACL</name>
<keyword evidence="4 6" id="KW-1133">Transmembrane helix</keyword>
<keyword evidence="3 6" id="KW-0812">Transmembrane</keyword>
<feature type="transmembrane region" description="Helical" evidence="6">
    <location>
        <begin position="45"/>
        <end position="62"/>
    </location>
</feature>
<organism evidence="7 8">
    <name type="scientific">Paenibacillus sepulcri</name>
    <dbReference type="NCBI Taxonomy" id="359917"/>
    <lineage>
        <taxon>Bacteria</taxon>
        <taxon>Bacillati</taxon>
        <taxon>Bacillota</taxon>
        <taxon>Bacilli</taxon>
        <taxon>Bacillales</taxon>
        <taxon>Paenibacillaceae</taxon>
        <taxon>Paenibacillus</taxon>
    </lineage>
</organism>
<protein>
    <submittedName>
        <fullName evidence="7">CidA/LrgA family protein</fullName>
    </submittedName>
</protein>
<gene>
    <name evidence="7" type="ORF">K0U00_41865</name>
</gene>
<evidence type="ECO:0000313" key="8">
    <source>
        <dbReference type="Proteomes" id="UP001519887"/>
    </source>
</evidence>
<evidence type="ECO:0000256" key="2">
    <source>
        <dbReference type="ARBA" id="ARBA00022475"/>
    </source>
</evidence>
<sequence>VYVLRTHLPCGAPGRDEVPGGPGITWERKGINEENKAKMDSEESLMRGFVIIIGFDGLGWLLHSIARVPLPSHVLGLLLLTAALFLNVIKLEWVEASATLLTRHMMLFFVPLLAGVSTFLPLLQESWLAALISLTAGTAAVTLLTGLVTQLLTNKRKEIPHERQQSL</sequence>
<evidence type="ECO:0000256" key="5">
    <source>
        <dbReference type="ARBA" id="ARBA00023136"/>
    </source>
</evidence>
<proteinExistence type="predicted"/>
<feature type="transmembrane region" description="Helical" evidence="6">
    <location>
        <begin position="74"/>
        <end position="93"/>
    </location>
</feature>
<evidence type="ECO:0000256" key="6">
    <source>
        <dbReference type="SAM" id="Phobius"/>
    </source>
</evidence>